<feature type="compositionally biased region" description="Low complexity" evidence="1">
    <location>
        <begin position="142"/>
        <end position="162"/>
    </location>
</feature>
<evidence type="ECO:0000313" key="3">
    <source>
        <dbReference type="Proteomes" id="UP001221142"/>
    </source>
</evidence>
<sequence>MVRLASSVPTRRITSHSFAGLLSALSGLHAISDPKANPSLSLDSEIITHYPRCIVSASTILYAAARALTPCARGGVRCALPPHDRDPSMKYRRAWEDGEENTLSSEAGAGGSQLDANRLLADPGEPHDAAHEFPHADTGMFDRLSSSSSASDSRTLPASSWRGHRSSLASSSLRATTQQRLCISVDSPTELEPYFQEGDMLFVGHAAYQSSSNHTRYASRSSLTLRRYRGGGRTTRVADSCLAGIVSSPYGGLDDYSLEGAAARVPF</sequence>
<protein>
    <submittedName>
        <fullName evidence="2">Uncharacterized protein</fullName>
    </submittedName>
</protein>
<dbReference type="Proteomes" id="UP001221142">
    <property type="component" value="Unassembled WGS sequence"/>
</dbReference>
<proteinExistence type="predicted"/>
<feature type="compositionally biased region" description="Basic and acidic residues" evidence="1">
    <location>
        <begin position="124"/>
        <end position="135"/>
    </location>
</feature>
<organism evidence="2 3">
    <name type="scientific">Roridomyces roridus</name>
    <dbReference type="NCBI Taxonomy" id="1738132"/>
    <lineage>
        <taxon>Eukaryota</taxon>
        <taxon>Fungi</taxon>
        <taxon>Dikarya</taxon>
        <taxon>Basidiomycota</taxon>
        <taxon>Agaricomycotina</taxon>
        <taxon>Agaricomycetes</taxon>
        <taxon>Agaricomycetidae</taxon>
        <taxon>Agaricales</taxon>
        <taxon>Marasmiineae</taxon>
        <taxon>Mycenaceae</taxon>
        <taxon>Roridomyces</taxon>
    </lineage>
</organism>
<gene>
    <name evidence="2" type="ORF">FB45DRAFT_864249</name>
</gene>
<name>A0AAD7C680_9AGAR</name>
<evidence type="ECO:0000313" key="2">
    <source>
        <dbReference type="EMBL" id="KAJ7639574.1"/>
    </source>
</evidence>
<keyword evidence="3" id="KW-1185">Reference proteome</keyword>
<accession>A0AAD7C680</accession>
<feature type="region of interest" description="Disordered" evidence="1">
    <location>
        <begin position="116"/>
        <end position="162"/>
    </location>
</feature>
<comment type="caution">
    <text evidence="2">The sequence shown here is derived from an EMBL/GenBank/DDBJ whole genome shotgun (WGS) entry which is preliminary data.</text>
</comment>
<dbReference type="AlphaFoldDB" id="A0AAD7C680"/>
<reference evidence="2" key="1">
    <citation type="submission" date="2023-03" db="EMBL/GenBank/DDBJ databases">
        <title>Massive genome expansion in bonnet fungi (Mycena s.s.) driven by repeated elements and novel gene families across ecological guilds.</title>
        <authorList>
            <consortium name="Lawrence Berkeley National Laboratory"/>
            <person name="Harder C.B."/>
            <person name="Miyauchi S."/>
            <person name="Viragh M."/>
            <person name="Kuo A."/>
            <person name="Thoen E."/>
            <person name="Andreopoulos B."/>
            <person name="Lu D."/>
            <person name="Skrede I."/>
            <person name="Drula E."/>
            <person name="Henrissat B."/>
            <person name="Morin E."/>
            <person name="Kohler A."/>
            <person name="Barry K."/>
            <person name="LaButti K."/>
            <person name="Morin E."/>
            <person name="Salamov A."/>
            <person name="Lipzen A."/>
            <person name="Mereny Z."/>
            <person name="Hegedus B."/>
            <person name="Baldrian P."/>
            <person name="Stursova M."/>
            <person name="Weitz H."/>
            <person name="Taylor A."/>
            <person name="Grigoriev I.V."/>
            <person name="Nagy L.G."/>
            <person name="Martin F."/>
            <person name="Kauserud H."/>
        </authorList>
    </citation>
    <scope>NUCLEOTIDE SEQUENCE</scope>
    <source>
        <strain evidence="2">9284</strain>
    </source>
</reference>
<evidence type="ECO:0000256" key="1">
    <source>
        <dbReference type="SAM" id="MobiDB-lite"/>
    </source>
</evidence>
<dbReference type="EMBL" id="JARKIF010000005">
    <property type="protein sequence ID" value="KAJ7639574.1"/>
    <property type="molecule type" value="Genomic_DNA"/>
</dbReference>